<keyword evidence="1" id="KW-0812">Transmembrane</keyword>
<reference evidence="2 3" key="1">
    <citation type="journal article" date="2016" name="Nat. Commun.">
        <title>Thousands of microbial genomes shed light on interconnected biogeochemical processes in an aquifer system.</title>
        <authorList>
            <person name="Anantharaman K."/>
            <person name="Brown C.T."/>
            <person name="Hug L.A."/>
            <person name="Sharon I."/>
            <person name="Castelle C.J."/>
            <person name="Probst A.J."/>
            <person name="Thomas B.C."/>
            <person name="Singh A."/>
            <person name="Wilkins M.J."/>
            <person name="Karaoz U."/>
            <person name="Brodie E.L."/>
            <person name="Williams K.H."/>
            <person name="Hubbard S.S."/>
            <person name="Banfield J.F."/>
        </authorList>
    </citation>
    <scope>NUCLEOTIDE SEQUENCE [LARGE SCALE GENOMIC DNA]</scope>
</reference>
<feature type="transmembrane region" description="Helical" evidence="1">
    <location>
        <begin position="264"/>
        <end position="286"/>
    </location>
</feature>
<feature type="transmembrane region" description="Helical" evidence="1">
    <location>
        <begin position="106"/>
        <end position="128"/>
    </location>
</feature>
<evidence type="ECO:0000313" key="2">
    <source>
        <dbReference type="EMBL" id="OGY89408.1"/>
    </source>
</evidence>
<evidence type="ECO:0000313" key="3">
    <source>
        <dbReference type="Proteomes" id="UP000177817"/>
    </source>
</evidence>
<organism evidence="2 3">
    <name type="scientific">Candidatus Komeilibacteria bacterium RIFCSPHIGHO2_01_FULL_52_14</name>
    <dbReference type="NCBI Taxonomy" id="1798549"/>
    <lineage>
        <taxon>Bacteria</taxon>
        <taxon>Candidatus Komeiliibacteriota</taxon>
    </lineage>
</organism>
<feature type="transmembrane region" description="Helical" evidence="1">
    <location>
        <begin position="306"/>
        <end position="326"/>
    </location>
</feature>
<feature type="transmembrane region" description="Helical" evidence="1">
    <location>
        <begin position="359"/>
        <end position="376"/>
    </location>
</feature>
<protein>
    <recommendedName>
        <fullName evidence="4">Glycosyltransferase RgtA/B/C/D-like domain-containing protein</fullName>
    </recommendedName>
</protein>
<feature type="transmembrane region" description="Helical" evidence="1">
    <location>
        <begin position="134"/>
        <end position="156"/>
    </location>
</feature>
<proteinExistence type="predicted"/>
<name>A0A1G2BJK3_9BACT</name>
<sequence>MYVRKPSEKSLWLYSYLVVAALFLILTNVVYLRLYLQTPPGYVYSGVGLEAAADKFVYFSMIEQGKEGKLFMRNTHTLEPQRGLLFSPQWLAVGMTSRFMNINTRLAYHLARIILTVPFLIVMFFFIGKLFTHLHYRVLAASTLLLPGTGWLYLLIRPEIATYTHHWLFNFNKIPIDLYVPEFLTLINFMQSPLFLLSYTLIALLFYVCIANLEHPRLGLSYILGGASLFLVLMHPYDGVLLMAITGSWMVFEIMRTRTLISLWFVVPIFFGTVLAYLYHALVFFSEPALAGWLAQNITVSPALNTLLLPFGFVGLLALLGVVLLFRAKNRTAAWNMALAWFLTPFLLVYLPLDINRRFTNTWYLAAGLVAIYAFSRIWDRYGGRRTVQVFFALIGLISVSGLAFQIDRSLYYKPRPEEVYAYYLDPIIWSGIQFANHTFTSSDRILPNNPNVGLFVHAYSSGGLFYGHQHQSINFDLKEEQATWFFNGSDTQTARRRKMEFLAEQRIDYILVYKPVGQRGDWLRAEGGVAPVFENEALVIYHVTQPAA</sequence>
<dbReference type="AlphaFoldDB" id="A0A1G2BJK3"/>
<dbReference type="Proteomes" id="UP000177817">
    <property type="component" value="Unassembled WGS sequence"/>
</dbReference>
<feature type="transmembrane region" description="Helical" evidence="1">
    <location>
        <begin position="333"/>
        <end position="353"/>
    </location>
</feature>
<feature type="transmembrane region" description="Helical" evidence="1">
    <location>
        <begin position="388"/>
        <end position="407"/>
    </location>
</feature>
<feature type="transmembrane region" description="Helical" evidence="1">
    <location>
        <begin position="219"/>
        <end position="252"/>
    </location>
</feature>
<keyword evidence="1" id="KW-0472">Membrane</keyword>
<feature type="transmembrane region" description="Helical" evidence="1">
    <location>
        <begin position="194"/>
        <end position="213"/>
    </location>
</feature>
<gene>
    <name evidence="2" type="ORF">A2677_00820</name>
</gene>
<evidence type="ECO:0008006" key="4">
    <source>
        <dbReference type="Google" id="ProtNLM"/>
    </source>
</evidence>
<feature type="transmembrane region" description="Helical" evidence="1">
    <location>
        <begin position="12"/>
        <end position="36"/>
    </location>
</feature>
<accession>A0A1G2BJK3</accession>
<comment type="caution">
    <text evidence="2">The sequence shown here is derived from an EMBL/GenBank/DDBJ whole genome shotgun (WGS) entry which is preliminary data.</text>
</comment>
<dbReference type="EMBL" id="MHKK01000035">
    <property type="protein sequence ID" value="OGY89408.1"/>
    <property type="molecule type" value="Genomic_DNA"/>
</dbReference>
<keyword evidence="1" id="KW-1133">Transmembrane helix</keyword>
<evidence type="ECO:0000256" key="1">
    <source>
        <dbReference type="SAM" id="Phobius"/>
    </source>
</evidence>